<organism evidence="2 3">
    <name type="scientific">Prorocentrum cordatum</name>
    <dbReference type="NCBI Taxonomy" id="2364126"/>
    <lineage>
        <taxon>Eukaryota</taxon>
        <taxon>Sar</taxon>
        <taxon>Alveolata</taxon>
        <taxon>Dinophyceae</taxon>
        <taxon>Prorocentrales</taxon>
        <taxon>Prorocentraceae</taxon>
        <taxon>Prorocentrum</taxon>
    </lineage>
</organism>
<evidence type="ECO:0008006" key="4">
    <source>
        <dbReference type="Google" id="ProtNLM"/>
    </source>
</evidence>
<protein>
    <recommendedName>
        <fullName evidence="4">PPPDE domain-containing protein</fullName>
    </recommendedName>
</protein>
<keyword evidence="3" id="KW-1185">Reference proteome</keyword>
<evidence type="ECO:0000313" key="3">
    <source>
        <dbReference type="Proteomes" id="UP001189429"/>
    </source>
</evidence>
<evidence type="ECO:0000313" key="2">
    <source>
        <dbReference type="EMBL" id="CAK0808259.1"/>
    </source>
</evidence>
<sequence>MEMVAAERNHLDTAKLVNYIAQAKKPLKTELCGILKWAYELSPKSERQYPACVAVLKWMDRLKIKPEYRVQFEIVTGWIDKVLDAIRKRAGAQVHAETIVRTHKDIYCLLMPVASIRAPIQADRKYETVPEHVRAVVNSCDTGEKMFSFALLELVANTVRDKIREHIDVFIKKPITEESLNESTFAFAAEVELLPNVRLLLLKRNILLDYGGSAVLPKPAGTIHQEVKARFVAAWKSVARAQGKIVKLWGEEHIGVEGCGNVDVNMCGPCNAGREEWNMVVGEKEPASAGAVMNLSEEVYTKMIGFDPEWGTDICILDSSAGQGSEARVCQAMKTHFASAEQATAPQNVIHALPAMCGTDCYQLASRAAHAKHSMGKIVDEEAPQLDTFKDDPLVSDIIDNSLQYFAREEQQEGGTATKLDVAPLKTYQYFLDDSVKQDALALVKAVEASSEQIAIKKAGPRKAAAKKKADKAMEEAMAMFTGGKALADCVRPVPATVALAPGRRCARHPDAVSTSFRSEPTQMQPSGGRQYLGQESDHSSGDIVVLDGKGQEVRVPAGQKKEFAVLPDAGGCLLWRPISLPPNSPAVAKQKPLPQGTNYVEVHNEYGETITFSCYTTAAHGISQATPRLGSAAGSVSAPPRPGAGAAAFQDPSATLAAVHGYLQQETPMRNACLAGGAAVVVYSFIQVISIYSILESKMRYVVSCYLLLFGMVTCLTELDVSSHSSMAERTKVWVHTWASGLEKIWGRGFFYLFQGSLMMATPESPGVGSLIGAYMCVLGVLCLQKWCRSDEFRPHLQEDYIHLPADPRMGMMGGDVRRGGPSQKARKYPGLLRASGSLLGTLGCLCDCSELSALSMGTFAAITHMGSERAAYPTLHPALGRMAARCGHARCSVTHCVAAFAWQSTAARIMLRCCSGELVRLRGTSAGRGQEVVRRDCDDLAQALVGEVTKVHWLKLLLILMPGLLPGSLKQRVENALRQLVLDSMGGGQSLGEGALVAVAVLTLVLLDPGEKLLVAPLDGGPLTHAPSCLAADGGEGTLGAERPHTRQRERDMKLKRYPHFLWPHCHVSKLAYAPSFAIDAPWKVKADVQTYKTGPVGAAATMAWRGMEGRLFAAWNGERGGFARIIGGVAISRHVQKIGQAPRHAGAAAASAGGAQPAAPDARRRLLDQDWEVWNLIRWDIIPNWPSRRYDLIHSNCIHFAEEMVELLGVDAVPAWVKGLHENAAALLRVPWPLSLMYGSGESGAGAGGGDGLPEGAAGSAGGGEARTSLRRAFSAASKVPEDARGAGSRRAPRGGPRSVAPRPASPTAATRTPTASPASTRTSPSSLRGRAGLARPAPACPLRLGVSGSPAQEPQGSLGHRPDCMASAYRCKSWTHRSAAGRTGAGRAAPPSLGAHRPPGAGLALGLLGPGLAPGLLCLLPPPPPPPPPPPLFFLSPSSYFWRVGRCALLEPAREIAGFAVRLVP</sequence>
<comment type="caution">
    <text evidence="2">The sequence shown here is derived from an EMBL/GenBank/DDBJ whole genome shotgun (WGS) entry which is preliminary data.</text>
</comment>
<accession>A0ABN9QVR2</accession>
<reference evidence="2" key="1">
    <citation type="submission" date="2023-10" db="EMBL/GenBank/DDBJ databases">
        <authorList>
            <person name="Chen Y."/>
            <person name="Shah S."/>
            <person name="Dougan E. K."/>
            <person name="Thang M."/>
            <person name="Chan C."/>
        </authorList>
    </citation>
    <scope>NUCLEOTIDE SEQUENCE [LARGE SCALE GENOMIC DNA]</scope>
</reference>
<proteinExistence type="predicted"/>
<feature type="compositionally biased region" description="Gly residues" evidence="1">
    <location>
        <begin position="1246"/>
        <end position="1268"/>
    </location>
</feature>
<gene>
    <name evidence="2" type="ORF">PCOR1329_LOCUS13904</name>
</gene>
<dbReference type="Proteomes" id="UP001189429">
    <property type="component" value="Unassembled WGS sequence"/>
</dbReference>
<dbReference type="Gene3D" id="3.90.1720.30">
    <property type="entry name" value="PPPDE domains"/>
    <property type="match status" value="1"/>
</dbReference>
<dbReference type="InterPro" id="IPR042266">
    <property type="entry name" value="PPPDE_sf"/>
</dbReference>
<evidence type="ECO:0000256" key="1">
    <source>
        <dbReference type="SAM" id="MobiDB-lite"/>
    </source>
</evidence>
<name>A0ABN9QVR2_9DINO</name>
<feature type="compositionally biased region" description="Low complexity" evidence="1">
    <location>
        <begin position="1289"/>
        <end position="1349"/>
    </location>
</feature>
<feature type="region of interest" description="Disordered" evidence="1">
    <location>
        <begin position="513"/>
        <end position="539"/>
    </location>
</feature>
<feature type="region of interest" description="Disordered" evidence="1">
    <location>
        <begin position="1246"/>
        <end position="1365"/>
    </location>
</feature>
<dbReference type="EMBL" id="CAUYUJ010004125">
    <property type="protein sequence ID" value="CAK0808259.1"/>
    <property type="molecule type" value="Genomic_DNA"/>
</dbReference>
<feature type="compositionally biased region" description="Polar residues" evidence="1">
    <location>
        <begin position="513"/>
        <end position="528"/>
    </location>
</feature>